<organism evidence="1 2">
    <name type="scientific">Rhizobium jaguaris</name>
    <dbReference type="NCBI Taxonomy" id="1312183"/>
    <lineage>
        <taxon>Bacteria</taxon>
        <taxon>Pseudomonadati</taxon>
        <taxon>Pseudomonadota</taxon>
        <taxon>Alphaproteobacteria</taxon>
        <taxon>Hyphomicrobiales</taxon>
        <taxon>Rhizobiaceae</taxon>
        <taxon>Rhizobium/Agrobacterium group</taxon>
        <taxon>Rhizobium</taxon>
    </lineage>
</organism>
<dbReference type="OrthoDB" id="8278137at2"/>
<evidence type="ECO:0000313" key="1">
    <source>
        <dbReference type="EMBL" id="AYG58520.1"/>
    </source>
</evidence>
<reference evidence="1 2" key="1">
    <citation type="submission" date="2018-10" db="EMBL/GenBank/DDBJ databases">
        <title>Rhizobium etli, R. leguminosarum and a new Rhizobium genospecies from Phaseolus dumosus.</title>
        <authorList>
            <person name="Ramirez-Puebla S.T."/>
            <person name="Rogel-Hernandez M.A."/>
            <person name="Guerrero G."/>
            <person name="Ormeno-Orrillo E."/>
            <person name="Martinez-Romero J.C."/>
            <person name="Negrete-Yankelevich S."/>
            <person name="Martinez-Romero E."/>
        </authorList>
    </citation>
    <scope>NUCLEOTIDE SEQUENCE [LARGE SCALE GENOMIC DNA]</scope>
    <source>
        <strain evidence="1 2">CCGE525</strain>
    </source>
</reference>
<dbReference type="RefSeq" id="WP_120703594.1">
    <property type="nucleotide sequence ID" value="NZ_CP032694.1"/>
</dbReference>
<gene>
    <name evidence="1" type="ORF">CCGE525_06625</name>
</gene>
<accession>A0A387FGZ6</accession>
<dbReference type="Proteomes" id="UP000282195">
    <property type="component" value="Chromosome"/>
</dbReference>
<dbReference type="AlphaFoldDB" id="A0A387FGZ6"/>
<keyword evidence="2" id="KW-1185">Reference proteome</keyword>
<name>A0A387FGZ6_9HYPH</name>
<protein>
    <submittedName>
        <fullName evidence="1">Uncharacterized protein</fullName>
    </submittedName>
</protein>
<evidence type="ECO:0000313" key="2">
    <source>
        <dbReference type="Proteomes" id="UP000282195"/>
    </source>
</evidence>
<proteinExistence type="predicted"/>
<dbReference type="EMBL" id="CP032694">
    <property type="protein sequence ID" value="AYG58520.1"/>
    <property type="molecule type" value="Genomic_DNA"/>
</dbReference>
<dbReference type="KEGG" id="rjg:CCGE525_06625"/>
<sequence length="68" mass="7419">MSATANSFFSPEDVTVLRGALDKWCLEKRIDIKSTEAQFAATAAIGLFQSGYNTSEKLLAALREHKGL</sequence>